<dbReference type="Proteomes" id="UP001418222">
    <property type="component" value="Unassembled WGS sequence"/>
</dbReference>
<dbReference type="GO" id="GO:0005634">
    <property type="term" value="C:nucleus"/>
    <property type="evidence" value="ECO:0007669"/>
    <property type="project" value="UniProtKB-SubCell"/>
</dbReference>
<protein>
    <recommendedName>
        <fullName evidence="6">Transcription repressor</fullName>
    </recommendedName>
    <alternativeName>
        <fullName evidence="6">Ovate family protein</fullName>
    </alternativeName>
</protein>
<evidence type="ECO:0000256" key="6">
    <source>
        <dbReference type="RuleBase" id="RU367028"/>
    </source>
</evidence>
<feature type="compositionally biased region" description="Basic residues" evidence="7">
    <location>
        <begin position="144"/>
        <end position="156"/>
    </location>
</feature>
<feature type="compositionally biased region" description="Basic and acidic residues" evidence="7">
    <location>
        <begin position="11"/>
        <end position="20"/>
    </location>
</feature>
<evidence type="ECO:0000256" key="2">
    <source>
        <dbReference type="ARBA" id="ARBA00022491"/>
    </source>
</evidence>
<dbReference type="GO" id="GO:0045892">
    <property type="term" value="P:negative regulation of DNA-templated transcription"/>
    <property type="evidence" value="ECO:0007669"/>
    <property type="project" value="UniProtKB-UniRule"/>
</dbReference>
<keyword evidence="2 6" id="KW-0678">Repressor</keyword>
<evidence type="ECO:0000313" key="9">
    <source>
        <dbReference type="EMBL" id="KAK8948850.1"/>
    </source>
</evidence>
<comment type="subcellular location">
    <subcellularLocation>
        <location evidence="1 6">Nucleus</location>
    </subcellularLocation>
</comment>
<evidence type="ECO:0000256" key="5">
    <source>
        <dbReference type="ARBA" id="ARBA00023242"/>
    </source>
</evidence>
<evidence type="ECO:0000256" key="4">
    <source>
        <dbReference type="ARBA" id="ARBA00023163"/>
    </source>
</evidence>
<feature type="region of interest" description="Disordered" evidence="7">
    <location>
        <begin position="132"/>
        <end position="165"/>
    </location>
</feature>
<dbReference type="InterPro" id="IPR038933">
    <property type="entry name" value="Ovate"/>
</dbReference>
<evidence type="ECO:0000259" key="8">
    <source>
        <dbReference type="PROSITE" id="PS51754"/>
    </source>
</evidence>
<comment type="function">
    <text evidence="6">Transcriptional repressor that regulates multiple aspects of plant growth and development.</text>
</comment>
<dbReference type="NCBIfam" id="TIGR01568">
    <property type="entry name" value="A_thal_3678"/>
    <property type="match status" value="1"/>
</dbReference>
<reference evidence="9 10" key="1">
    <citation type="journal article" date="2022" name="Nat. Plants">
        <title>Genomes of leafy and leafless Platanthera orchids illuminate the evolution of mycoheterotrophy.</title>
        <authorList>
            <person name="Li M.H."/>
            <person name="Liu K.W."/>
            <person name="Li Z."/>
            <person name="Lu H.C."/>
            <person name="Ye Q.L."/>
            <person name="Zhang D."/>
            <person name="Wang J.Y."/>
            <person name="Li Y.F."/>
            <person name="Zhong Z.M."/>
            <person name="Liu X."/>
            <person name="Yu X."/>
            <person name="Liu D.K."/>
            <person name="Tu X.D."/>
            <person name="Liu B."/>
            <person name="Hao Y."/>
            <person name="Liao X.Y."/>
            <person name="Jiang Y.T."/>
            <person name="Sun W.H."/>
            <person name="Chen J."/>
            <person name="Chen Y.Q."/>
            <person name="Ai Y."/>
            <person name="Zhai J.W."/>
            <person name="Wu S.S."/>
            <person name="Zhou Z."/>
            <person name="Hsiao Y.Y."/>
            <person name="Wu W.L."/>
            <person name="Chen Y.Y."/>
            <person name="Lin Y.F."/>
            <person name="Hsu J.L."/>
            <person name="Li C.Y."/>
            <person name="Wang Z.W."/>
            <person name="Zhao X."/>
            <person name="Zhong W.Y."/>
            <person name="Ma X.K."/>
            <person name="Ma L."/>
            <person name="Huang J."/>
            <person name="Chen G.Z."/>
            <person name="Huang M.Z."/>
            <person name="Huang L."/>
            <person name="Peng D.H."/>
            <person name="Luo Y.B."/>
            <person name="Zou S.Q."/>
            <person name="Chen S.P."/>
            <person name="Lan S."/>
            <person name="Tsai W.C."/>
            <person name="Van de Peer Y."/>
            <person name="Liu Z.J."/>
        </authorList>
    </citation>
    <scope>NUCLEOTIDE SEQUENCE [LARGE SCALE GENOMIC DNA]</scope>
    <source>
        <strain evidence="9">Lor287</strain>
    </source>
</reference>
<gene>
    <name evidence="9" type="ORF">KSP39_PZI005714</name>
</gene>
<dbReference type="Pfam" id="PF04844">
    <property type="entry name" value="Ovate"/>
    <property type="match status" value="1"/>
</dbReference>
<dbReference type="PANTHER" id="PTHR33057:SF82">
    <property type="entry name" value="TRANSCRIPTION REPRESSOR OFP5"/>
    <property type="match status" value="1"/>
</dbReference>
<accession>A0AAP0BS14</accession>
<dbReference type="InterPro" id="IPR006458">
    <property type="entry name" value="Ovate_C"/>
</dbReference>
<dbReference type="AlphaFoldDB" id="A0AAP0BS14"/>
<dbReference type="EMBL" id="JBBWWQ010000004">
    <property type="protein sequence ID" value="KAK8948850.1"/>
    <property type="molecule type" value="Genomic_DNA"/>
</dbReference>
<evidence type="ECO:0000256" key="3">
    <source>
        <dbReference type="ARBA" id="ARBA00023015"/>
    </source>
</evidence>
<feature type="compositionally biased region" description="Basic residues" evidence="7">
    <location>
        <begin position="1"/>
        <end position="10"/>
    </location>
</feature>
<evidence type="ECO:0000256" key="7">
    <source>
        <dbReference type="SAM" id="MobiDB-lite"/>
    </source>
</evidence>
<name>A0AAP0BS14_9ASPA</name>
<proteinExistence type="predicted"/>
<feature type="compositionally biased region" description="Basic and acidic residues" evidence="7">
    <location>
        <begin position="134"/>
        <end position="143"/>
    </location>
</feature>
<keyword evidence="5 6" id="KW-0539">Nucleus</keyword>
<evidence type="ECO:0000313" key="10">
    <source>
        <dbReference type="Proteomes" id="UP001418222"/>
    </source>
</evidence>
<feature type="region of interest" description="Disordered" evidence="7">
    <location>
        <begin position="49"/>
        <end position="106"/>
    </location>
</feature>
<feature type="compositionally biased region" description="Pro residues" evidence="7">
    <location>
        <begin position="59"/>
        <end position="68"/>
    </location>
</feature>
<keyword evidence="3 6" id="KW-0805">Transcription regulation</keyword>
<evidence type="ECO:0000256" key="1">
    <source>
        <dbReference type="ARBA" id="ARBA00004123"/>
    </source>
</evidence>
<organism evidence="9 10">
    <name type="scientific">Platanthera zijinensis</name>
    <dbReference type="NCBI Taxonomy" id="2320716"/>
    <lineage>
        <taxon>Eukaryota</taxon>
        <taxon>Viridiplantae</taxon>
        <taxon>Streptophyta</taxon>
        <taxon>Embryophyta</taxon>
        <taxon>Tracheophyta</taxon>
        <taxon>Spermatophyta</taxon>
        <taxon>Magnoliopsida</taxon>
        <taxon>Liliopsida</taxon>
        <taxon>Asparagales</taxon>
        <taxon>Orchidaceae</taxon>
        <taxon>Orchidoideae</taxon>
        <taxon>Orchideae</taxon>
        <taxon>Orchidinae</taxon>
        <taxon>Platanthera</taxon>
    </lineage>
</organism>
<feature type="domain" description="OVATE" evidence="8">
    <location>
        <begin position="179"/>
        <end position="238"/>
    </location>
</feature>
<sequence length="258" mass="30010">MIWGRKNRAERHRETTRTGADKTASPVSSAPSFQLSDLFSFSWISRAKREKQSSVHKPNSPPANPKRFPPVSFDQSRFDAGDAPRRRSTGDDENRRRFPIGPHRKDISCSERHFSLGELELRPISGYWDWDLDPPPKRGDTRPRGQRMRPKVKVRSPRAAQRRVDERKGGWRSLEGFATVKMSSDPEKDFRESMVEMIREKRMRRPEEMKSLLACYINLNADDHHGLILKAFRQVWLDLNPYWFAGGGCHCCQFCEHC</sequence>
<keyword evidence="10" id="KW-1185">Reference proteome</keyword>
<feature type="region of interest" description="Disordered" evidence="7">
    <location>
        <begin position="1"/>
        <end position="31"/>
    </location>
</feature>
<dbReference type="PANTHER" id="PTHR33057">
    <property type="entry name" value="TRANSCRIPTION REPRESSOR OFP7-RELATED"/>
    <property type="match status" value="1"/>
</dbReference>
<comment type="caution">
    <text evidence="9">The sequence shown here is derived from an EMBL/GenBank/DDBJ whole genome shotgun (WGS) entry which is preliminary data.</text>
</comment>
<feature type="compositionally biased region" description="Basic and acidic residues" evidence="7">
    <location>
        <begin position="76"/>
        <end position="96"/>
    </location>
</feature>
<dbReference type="PROSITE" id="PS51754">
    <property type="entry name" value="OVATE"/>
    <property type="match status" value="1"/>
</dbReference>
<keyword evidence="4 6" id="KW-0804">Transcription</keyword>